<reference evidence="1 2" key="1">
    <citation type="submission" date="2017-03" db="EMBL/GenBank/DDBJ databases">
        <title>Genomes of endolithic fungi from Antarctica.</title>
        <authorList>
            <person name="Coleine C."/>
            <person name="Masonjones S."/>
            <person name="Stajich J.E."/>
        </authorList>
    </citation>
    <scope>NUCLEOTIDE SEQUENCE [LARGE SCALE GENOMIC DNA]</scope>
    <source>
        <strain evidence="1 2">CCFEE 6315</strain>
    </source>
</reference>
<proteinExistence type="predicted"/>
<gene>
    <name evidence="1" type="ORF">B0A50_06424</name>
</gene>
<comment type="caution">
    <text evidence="1">The sequence shown here is derived from an EMBL/GenBank/DDBJ whole genome shotgun (WGS) entry which is preliminary data.</text>
</comment>
<dbReference type="Proteomes" id="UP000308549">
    <property type="component" value="Unassembled WGS sequence"/>
</dbReference>
<evidence type="ECO:0000313" key="2">
    <source>
        <dbReference type="Proteomes" id="UP000308549"/>
    </source>
</evidence>
<accession>A0A4V5N3S1</accession>
<evidence type="ECO:0000313" key="1">
    <source>
        <dbReference type="EMBL" id="TKA23919.1"/>
    </source>
</evidence>
<dbReference type="AlphaFoldDB" id="A0A4V5N3S1"/>
<protein>
    <submittedName>
        <fullName evidence="1">Uncharacterized protein</fullName>
    </submittedName>
</protein>
<keyword evidence="2" id="KW-1185">Reference proteome</keyword>
<dbReference type="OrthoDB" id="10474005at2759"/>
<organism evidence="1 2">
    <name type="scientific">Salinomyces thailandicus</name>
    <dbReference type="NCBI Taxonomy" id="706561"/>
    <lineage>
        <taxon>Eukaryota</taxon>
        <taxon>Fungi</taxon>
        <taxon>Dikarya</taxon>
        <taxon>Ascomycota</taxon>
        <taxon>Pezizomycotina</taxon>
        <taxon>Dothideomycetes</taxon>
        <taxon>Dothideomycetidae</taxon>
        <taxon>Mycosphaerellales</taxon>
        <taxon>Teratosphaeriaceae</taxon>
        <taxon>Salinomyces</taxon>
    </lineage>
</organism>
<sequence>MRRCYFDVKNAFGKMVKAVGNRSTGDRESIWGDVRRSVHEPRKSDFTVGQSMQSMGFPKVDADSHHGGSLYLMPYPKGDRNYTKDFVIVVRLKHARDCIERSMNWTSVRSDNEKTEYIPPPRYLERREAQCQEGLPSDWDSGVIP</sequence>
<dbReference type="EMBL" id="NAJL01000049">
    <property type="protein sequence ID" value="TKA23919.1"/>
    <property type="molecule type" value="Genomic_DNA"/>
</dbReference>
<name>A0A4V5N3S1_9PEZI</name>